<comment type="subcellular location">
    <subcellularLocation>
        <location evidence="1">Cell membrane</location>
        <topology evidence="1">Multi-pass membrane protein</topology>
    </subcellularLocation>
</comment>
<feature type="transmembrane region" description="Helical" evidence="6">
    <location>
        <begin position="152"/>
        <end position="172"/>
    </location>
</feature>
<gene>
    <name evidence="7" type="ORF">C4520_03690</name>
</gene>
<evidence type="ECO:0000256" key="5">
    <source>
        <dbReference type="ARBA" id="ARBA00023136"/>
    </source>
</evidence>
<proteinExistence type="predicted"/>
<evidence type="ECO:0000256" key="3">
    <source>
        <dbReference type="ARBA" id="ARBA00022692"/>
    </source>
</evidence>
<keyword evidence="4 6" id="KW-1133">Transmembrane helix</keyword>
<keyword evidence="5 6" id="KW-0472">Membrane</keyword>
<evidence type="ECO:0000313" key="7">
    <source>
        <dbReference type="EMBL" id="RJP24664.1"/>
    </source>
</evidence>
<sequence length="302" mass="32775">MRKFSTAAKILVSAAILLILFRKANLQTGIHFVGAIDWFFILPSVALIVLAQLARAYRLALMIFGASAEGRFFQVLRIQMVSFLPGIVSPAKIGEAAKIYMLQADTGTRLGRATACFVAERVLDMLLLVPLASLGVYLLIGPSFSFSFQKTFFALVIVLTGTAACVPLGLAYARRKGVRAADIWDTAKPSKLLAAGGITMLYWGMVFAEVWCFCRAALFGVTLRHISLAVPPALLSSLLPVSFSGFGVREAALVFLLQRPQLGATYNQALLVSLMYIVFGLGVPALMGLIYWWVGRSNVSQN</sequence>
<evidence type="ECO:0000256" key="2">
    <source>
        <dbReference type="ARBA" id="ARBA00022475"/>
    </source>
</evidence>
<accession>A0A3A4P9N3</accession>
<evidence type="ECO:0000256" key="1">
    <source>
        <dbReference type="ARBA" id="ARBA00004651"/>
    </source>
</evidence>
<dbReference type="GO" id="GO:0005886">
    <property type="term" value="C:plasma membrane"/>
    <property type="evidence" value="ECO:0007669"/>
    <property type="project" value="UniProtKB-SubCell"/>
</dbReference>
<reference evidence="7 8" key="1">
    <citation type="journal article" date="2017" name="ISME J.">
        <title>Energy and carbon metabolisms in a deep terrestrial subsurface fluid microbial community.</title>
        <authorList>
            <person name="Momper L."/>
            <person name="Jungbluth S.P."/>
            <person name="Lee M.D."/>
            <person name="Amend J.P."/>
        </authorList>
    </citation>
    <scope>NUCLEOTIDE SEQUENCE [LARGE SCALE GENOMIC DNA]</scope>
    <source>
        <strain evidence="7">SURF_5</strain>
    </source>
</reference>
<evidence type="ECO:0000256" key="4">
    <source>
        <dbReference type="ARBA" id="ARBA00022989"/>
    </source>
</evidence>
<dbReference type="AlphaFoldDB" id="A0A3A4P9N3"/>
<dbReference type="EMBL" id="QZKU01000032">
    <property type="protein sequence ID" value="RJP24664.1"/>
    <property type="molecule type" value="Genomic_DNA"/>
</dbReference>
<dbReference type="PANTHER" id="PTHR40277:SF1">
    <property type="entry name" value="BLL5419 PROTEIN"/>
    <property type="match status" value="1"/>
</dbReference>
<dbReference type="Pfam" id="PF03706">
    <property type="entry name" value="LPG_synthase_TM"/>
    <property type="match status" value="1"/>
</dbReference>
<dbReference type="NCBIfam" id="TIGR00374">
    <property type="entry name" value="flippase-like domain"/>
    <property type="match status" value="1"/>
</dbReference>
<feature type="transmembrane region" description="Helical" evidence="6">
    <location>
        <begin position="269"/>
        <end position="294"/>
    </location>
</feature>
<dbReference type="Proteomes" id="UP000265882">
    <property type="component" value="Unassembled WGS sequence"/>
</dbReference>
<dbReference type="InterPro" id="IPR022791">
    <property type="entry name" value="L-PG_synthase/AglD"/>
</dbReference>
<feature type="transmembrane region" description="Helical" evidence="6">
    <location>
        <begin position="36"/>
        <end position="54"/>
    </location>
</feature>
<protein>
    <submittedName>
        <fullName evidence="7">UPF0104 family protein</fullName>
    </submittedName>
</protein>
<organism evidence="7 8">
    <name type="scientific">Abyssobacteria bacterium (strain SURF_5)</name>
    <dbReference type="NCBI Taxonomy" id="2093360"/>
    <lineage>
        <taxon>Bacteria</taxon>
        <taxon>Pseudomonadati</taxon>
        <taxon>Candidatus Hydrogenedentota</taxon>
        <taxon>Candidatus Abyssobacteria</taxon>
    </lineage>
</organism>
<evidence type="ECO:0000256" key="6">
    <source>
        <dbReference type="SAM" id="Phobius"/>
    </source>
</evidence>
<dbReference type="PANTHER" id="PTHR40277">
    <property type="entry name" value="BLL5419 PROTEIN"/>
    <property type="match status" value="1"/>
</dbReference>
<name>A0A3A4P9N3_ABYX5</name>
<evidence type="ECO:0000313" key="8">
    <source>
        <dbReference type="Proteomes" id="UP000265882"/>
    </source>
</evidence>
<feature type="transmembrane region" description="Helical" evidence="6">
    <location>
        <begin position="192"/>
        <end position="218"/>
    </location>
</feature>
<comment type="caution">
    <text evidence="7">The sequence shown here is derived from an EMBL/GenBank/DDBJ whole genome shotgun (WGS) entry which is preliminary data.</text>
</comment>
<feature type="transmembrane region" description="Helical" evidence="6">
    <location>
        <begin position="122"/>
        <end position="140"/>
    </location>
</feature>
<keyword evidence="3 6" id="KW-0812">Transmembrane</keyword>
<keyword evidence="2" id="KW-1003">Cell membrane</keyword>